<evidence type="ECO:0000256" key="6">
    <source>
        <dbReference type="ARBA" id="ARBA00022692"/>
    </source>
</evidence>
<feature type="transmembrane region" description="Helical" evidence="11">
    <location>
        <begin position="223"/>
        <end position="248"/>
    </location>
</feature>
<keyword evidence="8 10" id="KW-0472">Membrane</keyword>
<dbReference type="Pfam" id="PF18075">
    <property type="entry name" value="FtsX_ECD"/>
    <property type="match status" value="1"/>
</dbReference>
<dbReference type="InterPro" id="IPR040690">
    <property type="entry name" value="FtsX_ECD"/>
</dbReference>
<keyword evidence="5 10" id="KW-0132">Cell division</keyword>
<dbReference type="RefSeq" id="WP_406785741.1">
    <property type="nucleotide sequence ID" value="NZ_JBJIAA010000001.1"/>
</dbReference>
<keyword evidence="4 10" id="KW-1003">Cell membrane</keyword>
<dbReference type="Gene3D" id="3.30.70.3040">
    <property type="match status" value="1"/>
</dbReference>
<evidence type="ECO:0000259" key="12">
    <source>
        <dbReference type="Pfam" id="PF02687"/>
    </source>
</evidence>
<evidence type="ECO:0000256" key="10">
    <source>
        <dbReference type="PIRNR" id="PIRNR003097"/>
    </source>
</evidence>
<evidence type="ECO:0000256" key="4">
    <source>
        <dbReference type="ARBA" id="ARBA00022475"/>
    </source>
</evidence>
<sequence>MKTSTLKLFFSDALKSIKRNKTLSTVSSATVAATLFILGILFLILLNVRSGIGDIESQIQVQVYFTNDITINQQTTILNKITDISGVTSIQFESKDEAFQKFKKQLGDKNKSLLDGLDTSETMPNSYIISLANPSYSATIVKALESNGKPIAGIDKINDGREYVNKITSITNTIKWIGIVIFVILIGVSLFLIGNTIKLAVYARRREIGIMKYIGATDWFIRLPFVIEGMVLGFIGAIFSTVIVYYVYKLFYSKVSNSFMMSSLVSTSYVWSSMSWKFILAGMFIGALGSIISIRKFLEV</sequence>
<evidence type="ECO:0000313" key="14">
    <source>
        <dbReference type="EMBL" id="MFL0249067.1"/>
    </source>
</evidence>
<dbReference type="PANTHER" id="PTHR47755">
    <property type="entry name" value="CELL DIVISION PROTEIN FTSX"/>
    <property type="match status" value="1"/>
</dbReference>
<proteinExistence type="inferred from homology"/>
<keyword evidence="7 11" id="KW-1133">Transmembrane helix</keyword>
<comment type="function">
    <text evidence="10">Part of the ABC transporter FtsEX involved in asymmetric cellular division facilitating the initiation of sporulation.</text>
</comment>
<comment type="subcellular location">
    <subcellularLocation>
        <location evidence="1">Cell membrane</location>
        <topology evidence="1">Multi-pass membrane protein</topology>
    </subcellularLocation>
</comment>
<dbReference type="PIRSF" id="PIRSF003097">
    <property type="entry name" value="FtsX"/>
    <property type="match status" value="1"/>
</dbReference>
<dbReference type="InterPro" id="IPR058204">
    <property type="entry name" value="FtsX_firmicutes-type"/>
</dbReference>
<evidence type="ECO:0000256" key="11">
    <source>
        <dbReference type="SAM" id="Phobius"/>
    </source>
</evidence>
<evidence type="ECO:0000256" key="5">
    <source>
        <dbReference type="ARBA" id="ARBA00022618"/>
    </source>
</evidence>
<feature type="domain" description="FtsX extracellular" evidence="13">
    <location>
        <begin position="59"/>
        <end position="146"/>
    </location>
</feature>
<comment type="caution">
    <text evidence="14">The sequence shown here is derived from an EMBL/GenBank/DDBJ whole genome shotgun (WGS) entry which is preliminary data.</text>
</comment>
<dbReference type="Pfam" id="PF02687">
    <property type="entry name" value="FtsX"/>
    <property type="match status" value="1"/>
</dbReference>
<dbReference type="InterPro" id="IPR003838">
    <property type="entry name" value="ABC3_permease_C"/>
</dbReference>
<feature type="transmembrane region" description="Helical" evidence="11">
    <location>
        <begin position="268"/>
        <end position="294"/>
    </location>
</feature>
<keyword evidence="15" id="KW-1185">Reference proteome</keyword>
<keyword evidence="6 11" id="KW-0812">Transmembrane</keyword>
<evidence type="ECO:0000313" key="15">
    <source>
        <dbReference type="Proteomes" id="UP001623592"/>
    </source>
</evidence>
<reference evidence="14 15" key="1">
    <citation type="submission" date="2024-11" db="EMBL/GenBank/DDBJ databases">
        <authorList>
            <person name="Heng Y.C."/>
            <person name="Lim A.C.H."/>
            <person name="Lee J.K.Y."/>
            <person name="Kittelmann S."/>
        </authorList>
    </citation>
    <scope>NUCLEOTIDE SEQUENCE [LARGE SCALE GENOMIC DNA]</scope>
    <source>
        <strain evidence="14 15">WILCCON 0114</strain>
    </source>
</reference>
<evidence type="ECO:0000256" key="8">
    <source>
        <dbReference type="ARBA" id="ARBA00023136"/>
    </source>
</evidence>
<protein>
    <recommendedName>
        <fullName evidence="3 10">Cell division protein FtsX</fullName>
    </recommendedName>
</protein>
<organism evidence="14 15">
    <name type="scientific">Clostridium neuense</name>
    <dbReference type="NCBI Taxonomy" id="1728934"/>
    <lineage>
        <taxon>Bacteria</taxon>
        <taxon>Bacillati</taxon>
        <taxon>Bacillota</taxon>
        <taxon>Clostridia</taxon>
        <taxon>Eubacteriales</taxon>
        <taxon>Clostridiaceae</taxon>
        <taxon>Clostridium</taxon>
    </lineage>
</organism>
<evidence type="ECO:0000259" key="13">
    <source>
        <dbReference type="Pfam" id="PF18075"/>
    </source>
</evidence>
<feature type="transmembrane region" description="Helical" evidence="11">
    <location>
        <begin position="176"/>
        <end position="202"/>
    </location>
</feature>
<evidence type="ECO:0000256" key="9">
    <source>
        <dbReference type="ARBA" id="ARBA00023306"/>
    </source>
</evidence>
<evidence type="ECO:0000256" key="3">
    <source>
        <dbReference type="ARBA" id="ARBA00021907"/>
    </source>
</evidence>
<dbReference type="InterPro" id="IPR004513">
    <property type="entry name" value="FtsX"/>
</dbReference>
<accession>A0ABW8TBI7</accession>
<gene>
    <name evidence="14" type="primary">ftsX</name>
    <name evidence="14" type="ORF">ACJDT4_01420</name>
</gene>
<dbReference type="PANTHER" id="PTHR47755:SF1">
    <property type="entry name" value="CELL DIVISION PROTEIN FTSX"/>
    <property type="match status" value="1"/>
</dbReference>
<evidence type="ECO:0000256" key="7">
    <source>
        <dbReference type="ARBA" id="ARBA00022989"/>
    </source>
</evidence>
<dbReference type="EMBL" id="JBJIAA010000001">
    <property type="protein sequence ID" value="MFL0249067.1"/>
    <property type="molecule type" value="Genomic_DNA"/>
</dbReference>
<name>A0ABW8TBI7_9CLOT</name>
<dbReference type="NCBIfam" id="NF038347">
    <property type="entry name" value="FtsX_Gpos"/>
    <property type="match status" value="1"/>
</dbReference>
<evidence type="ECO:0000256" key="2">
    <source>
        <dbReference type="ARBA" id="ARBA00007379"/>
    </source>
</evidence>
<keyword evidence="9 10" id="KW-0131">Cell cycle</keyword>
<feature type="transmembrane region" description="Helical" evidence="11">
    <location>
        <begin position="21"/>
        <end position="46"/>
    </location>
</feature>
<dbReference type="Proteomes" id="UP001623592">
    <property type="component" value="Unassembled WGS sequence"/>
</dbReference>
<comment type="similarity">
    <text evidence="2 10">Belongs to the ABC-4 integral membrane protein family. FtsX subfamily.</text>
</comment>
<evidence type="ECO:0000256" key="1">
    <source>
        <dbReference type="ARBA" id="ARBA00004651"/>
    </source>
</evidence>
<feature type="domain" description="ABC3 transporter permease C-terminal" evidence="12">
    <location>
        <begin position="179"/>
        <end position="296"/>
    </location>
</feature>